<feature type="compositionally biased region" description="Low complexity" evidence="1">
    <location>
        <begin position="143"/>
        <end position="159"/>
    </location>
</feature>
<feature type="region of interest" description="Disordered" evidence="1">
    <location>
        <begin position="1"/>
        <end position="40"/>
    </location>
</feature>
<accession>A0ABN9X2Z9</accession>
<dbReference type="EMBL" id="CAUYUJ010019770">
    <property type="protein sequence ID" value="CAK0893593.1"/>
    <property type="molecule type" value="Genomic_DNA"/>
</dbReference>
<organism evidence="2 3">
    <name type="scientific">Prorocentrum cordatum</name>
    <dbReference type="NCBI Taxonomy" id="2364126"/>
    <lineage>
        <taxon>Eukaryota</taxon>
        <taxon>Sar</taxon>
        <taxon>Alveolata</taxon>
        <taxon>Dinophyceae</taxon>
        <taxon>Prorocentrales</taxon>
        <taxon>Prorocentraceae</taxon>
        <taxon>Prorocentrum</taxon>
    </lineage>
</organism>
<dbReference type="Proteomes" id="UP001189429">
    <property type="component" value="Unassembled WGS sequence"/>
</dbReference>
<protein>
    <submittedName>
        <fullName evidence="2">Uncharacterized protein</fullName>
    </submittedName>
</protein>
<comment type="caution">
    <text evidence="2">The sequence shown here is derived from an EMBL/GenBank/DDBJ whole genome shotgun (WGS) entry which is preliminary data.</text>
</comment>
<feature type="region of interest" description="Disordered" evidence="1">
    <location>
        <begin position="105"/>
        <end position="191"/>
    </location>
</feature>
<feature type="non-terminal residue" evidence="2">
    <location>
        <position position="191"/>
    </location>
</feature>
<keyword evidence="3" id="KW-1185">Reference proteome</keyword>
<evidence type="ECO:0000313" key="3">
    <source>
        <dbReference type="Proteomes" id="UP001189429"/>
    </source>
</evidence>
<sequence>MARPGARASTCAPPGAVQWAPQLETGGARPGPPSPAPAPEICALASTSQAGRVNWHRNQFVPPHCRSGPAAADAGQLPGEEEADHRLYLAIYRDKVRRAHALRDQEEAAAALPKSGSGRRAAPSDVAPSAGPASARGERQVVADAAAHAAAASARGPAASPRKRTALGGELALGLRVPRGRPAAAQAASVM</sequence>
<evidence type="ECO:0000313" key="2">
    <source>
        <dbReference type="EMBL" id="CAK0893593.1"/>
    </source>
</evidence>
<reference evidence="2" key="1">
    <citation type="submission" date="2023-10" db="EMBL/GenBank/DDBJ databases">
        <authorList>
            <person name="Chen Y."/>
            <person name="Shah S."/>
            <person name="Dougan E. K."/>
            <person name="Thang M."/>
            <person name="Chan C."/>
        </authorList>
    </citation>
    <scope>NUCLEOTIDE SEQUENCE [LARGE SCALE GENOMIC DNA]</scope>
</reference>
<gene>
    <name evidence="2" type="ORF">PCOR1329_LOCUS72863</name>
</gene>
<evidence type="ECO:0000256" key="1">
    <source>
        <dbReference type="SAM" id="MobiDB-lite"/>
    </source>
</evidence>
<proteinExistence type="predicted"/>
<name>A0ABN9X2Z9_9DINO</name>